<dbReference type="RefSeq" id="WP_184311952.1">
    <property type="nucleotide sequence ID" value="NZ_JACHEN010000024.1"/>
</dbReference>
<comment type="caution">
    <text evidence="2">The sequence shown here is derived from an EMBL/GenBank/DDBJ whole genome shotgun (WGS) entry which is preliminary data.</text>
</comment>
<gene>
    <name evidence="2" type="ORF">HNQ80_003572</name>
</gene>
<evidence type="ECO:0000313" key="3">
    <source>
        <dbReference type="Proteomes" id="UP000579281"/>
    </source>
</evidence>
<proteinExistence type="predicted"/>
<organism evidence="2 3">
    <name type="scientific">Anaerosolibacter carboniphilus</name>
    <dbReference type="NCBI Taxonomy" id="1417629"/>
    <lineage>
        <taxon>Bacteria</taxon>
        <taxon>Bacillati</taxon>
        <taxon>Bacillota</taxon>
        <taxon>Clostridia</taxon>
        <taxon>Peptostreptococcales</taxon>
        <taxon>Thermotaleaceae</taxon>
        <taxon>Anaerosolibacter</taxon>
    </lineage>
</organism>
<dbReference type="PROSITE" id="PS51257">
    <property type="entry name" value="PROKAR_LIPOPROTEIN"/>
    <property type="match status" value="1"/>
</dbReference>
<evidence type="ECO:0000256" key="1">
    <source>
        <dbReference type="SAM" id="SignalP"/>
    </source>
</evidence>
<dbReference type="Proteomes" id="UP000579281">
    <property type="component" value="Unassembled WGS sequence"/>
</dbReference>
<keyword evidence="3" id="KW-1185">Reference proteome</keyword>
<name>A0A841KVJ5_9FIRM</name>
<evidence type="ECO:0000313" key="2">
    <source>
        <dbReference type="EMBL" id="MBB6217451.1"/>
    </source>
</evidence>
<evidence type="ECO:0008006" key="4">
    <source>
        <dbReference type="Google" id="ProtNLM"/>
    </source>
</evidence>
<dbReference type="InterPro" id="IPR024258">
    <property type="entry name" value="DUF3798"/>
</dbReference>
<feature type="chain" id="PRO_5038800096" description="DUF3798 domain-containing protein" evidence="1">
    <location>
        <begin position="21"/>
        <end position="387"/>
    </location>
</feature>
<dbReference type="Pfam" id="PF12683">
    <property type="entry name" value="DUF3798"/>
    <property type="match status" value="1"/>
</dbReference>
<dbReference type="AlphaFoldDB" id="A0A841KVJ5"/>
<sequence>MLKRSLAILLSLLMLLGLMACQQNQPSSSEAENPAGDAAGKFKIGIMTGTVSQNEEEFRAAEKMKKKYGDMIIQQTYPDNFMKEQETTIANVLSMASDPECKAIIICPAIPGTSAAIDKTREIRPDILFVVGVPGEDPDMIASKADVVLQSDELGMGTFIIDQAEKMGAKTFVHYSFPRHMSYQLLAMRRDIFKEECEKRGMAFVDATAPDPTGDAGVPGAQQFILEDVPRKVAELGKDTAFFNTNCSMQEPLIKATLEQGAIFPQQCCPSPYHGYPGALGIEIPENKAGDVAYIIEQIKMKVAEKNASGRFSTWPVPINMMFVEGGVEYAKGYVEGAFTNKVDPEQLKEIFSKIAGAEMTMSTYTDENTGNTHENFFMILSDYITF</sequence>
<accession>A0A841KVJ5</accession>
<keyword evidence="1" id="KW-0732">Signal</keyword>
<feature type="signal peptide" evidence="1">
    <location>
        <begin position="1"/>
        <end position="20"/>
    </location>
</feature>
<dbReference type="EMBL" id="JACHEN010000024">
    <property type="protein sequence ID" value="MBB6217451.1"/>
    <property type="molecule type" value="Genomic_DNA"/>
</dbReference>
<protein>
    <recommendedName>
        <fullName evidence="4">DUF3798 domain-containing protein</fullName>
    </recommendedName>
</protein>
<dbReference type="Gene3D" id="3.40.50.11390">
    <property type="match status" value="1"/>
</dbReference>
<reference evidence="2 3" key="1">
    <citation type="submission" date="2020-08" db="EMBL/GenBank/DDBJ databases">
        <title>Genomic Encyclopedia of Type Strains, Phase IV (KMG-IV): sequencing the most valuable type-strain genomes for metagenomic binning, comparative biology and taxonomic classification.</title>
        <authorList>
            <person name="Goeker M."/>
        </authorList>
    </citation>
    <scope>NUCLEOTIDE SEQUENCE [LARGE SCALE GENOMIC DNA]</scope>
    <source>
        <strain evidence="2 3">DSM 103526</strain>
    </source>
</reference>